<accession>A0ABQ7X039</accession>
<dbReference type="EMBL" id="JAGKQM010002882">
    <property type="protein sequence ID" value="KAH0844245.1"/>
    <property type="molecule type" value="Genomic_DNA"/>
</dbReference>
<evidence type="ECO:0000313" key="1">
    <source>
        <dbReference type="EMBL" id="KAH0844245.1"/>
    </source>
</evidence>
<gene>
    <name evidence="1" type="ORF">HID58_090537</name>
</gene>
<proteinExistence type="predicted"/>
<organism evidence="1 2">
    <name type="scientific">Brassica napus</name>
    <name type="common">Rape</name>
    <dbReference type="NCBI Taxonomy" id="3708"/>
    <lineage>
        <taxon>Eukaryota</taxon>
        <taxon>Viridiplantae</taxon>
        <taxon>Streptophyta</taxon>
        <taxon>Embryophyta</taxon>
        <taxon>Tracheophyta</taxon>
        <taxon>Spermatophyta</taxon>
        <taxon>Magnoliopsida</taxon>
        <taxon>eudicotyledons</taxon>
        <taxon>Gunneridae</taxon>
        <taxon>Pentapetalae</taxon>
        <taxon>rosids</taxon>
        <taxon>malvids</taxon>
        <taxon>Brassicales</taxon>
        <taxon>Brassicaceae</taxon>
        <taxon>Brassiceae</taxon>
        <taxon>Brassica</taxon>
    </lineage>
</organism>
<name>A0ABQ7X039_BRANA</name>
<sequence>MVESGGGDKEVNQLEKSVNSNLEATIAVNVSTENKGTIQVRNGIGTLFSGPRYLLISIKCI</sequence>
<evidence type="ECO:0000313" key="2">
    <source>
        <dbReference type="Proteomes" id="UP000824890"/>
    </source>
</evidence>
<comment type="caution">
    <text evidence="1">The sequence shown here is derived from an EMBL/GenBank/DDBJ whole genome shotgun (WGS) entry which is preliminary data.</text>
</comment>
<reference evidence="1 2" key="1">
    <citation type="submission" date="2021-05" db="EMBL/GenBank/DDBJ databases">
        <title>Genome Assembly of Synthetic Allotetraploid Brassica napus Reveals Homoeologous Exchanges between Subgenomes.</title>
        <authorList>
            <person name="Davis J.T."/>
        </authorList>
    </citation>
    <scope>NUCLEOTIDE SEQUENCE [LARGE SCALE GENOMIC DNA]</scope>
    <source>
        <strain evidence="2">cv. Da-Ae</strain>
        <tissue evidence="1">Seedling</tissue>
    </source>
</reference>
<keyword evidence="2" id="KW-1185">Reference proteome</keyword>
<dbReference type="Proteomes" id="UP000824890">
    <property type="component" value="Unassembled WGS sequence"/>
</dbReference>
<protein>
    <submittedName>
        <fullName evidence="1">Uncharacterized protein</fullName>
    </submittedName>
</protein>